<dbReference type="EMBL" id="CM037027">
    <property type="protein sequence ID" value="KAH7657230.1"/>
    <property type="molecule type" value="Genomic_DNA"/>
</dbReference>
<reference evidence="2" key="1">
    <citation type="journal article" date="2022" name="Nat. Commun.">
        <title>Chromosome evolution and the genetic basis of agronomically important traits in greater yam.</title>
        <authorList>
            <person name="Bredeson J.V."/>
            <person name="Lyons J.B."/>
            <person name="Oniyinde I.O."/>
            <person name="Okereke N.R."/>
            <person name="Kolade O."/>
            <person name="Nnabue I."/>
            <person name="Nwadili C.O."/>
            <person name="Hribova E."/>
            <person name="Parker M."/>
            <person name="Nwogha J."/>
            <person name="Shu S."/>
            <person name="Carlson J."/>
            <person name="Kariba R."/>
            <person name="Muthemba S."/>
            <person name="Knop K."/>
            <person name="Barton G.J."/>
            <person name="Sherwood A.V."/>
            <person name="Lopez-Montes A."/>
            <person name="Asiedu R."/>
            <person name="Jamnadass R."/>
            <person name="Muchugi A."/>
            <person name="Goodstein D."/>
            <person name="Egesi C.N."/>
            <person name="Featherston J."/>
            <person name="Asfaw A."/>
            <person name="Simpson G.G."/>
            <person name="Dolezel J."/>
            <person name="Hendre P.S."/>
            <person name="Van Deynze A."/>
            <person name="Kumar P.L."/>
            <person name="Obidiegwu J.E."/>
            <person name="Bhattacharjee R."/>
            <person name="Rokhsar D.S."/>
        </authorList>
    </citation>
    <scope>NUCLEOTIDE SEQUENCE [LARGE SCALE GENOMIC DNA]</scope>
    <source>
        <strain evidence="2">cv. TDa95/00328</strain>
    </source>
</reference>
<comment type="caution">
    <text evidence="1">The sequence shown here is derived from an EMBL/GenBank/DDBJ whole genome shotgun (WGS) entry which is preliminary data.</text>
</comment>
<evidence type="ECO:0000313" key="1">
    <source>
        <dbReference type="EMBL" id="KAH7657230.1"/>
    </source>
</evidence>
<protein>
    <submittedName>
        <fullName evidence="1">Non-specific serine/threonine protein kinase protein</fullName>
        <ecNumber evidence="1">2.7.11.1</ecNumber>
    </submittedName>
</protein>
<proteinExistence type="predicted"/>
<organism evidence="1 2">
    <name type="scientific">Dioscorea alata</name>
    <name type="common">Purple yam</name>
    <dbReference type="NCBI Taxonomy" id="55571"/>
    <lineage>
        <taxon>Eukaryota</taxon>
        <taxon>Viridiplantae</taxon>
        <taxon>Streptophyta</taxon>
        <taxon>Embryophyta</taxon>
        <taxon>Tracheophyta</taxon>
        <taxon>Spermatophyta</taxon>
        <taxon>Magnoliopsida</taxon>
        <taxon>Liliopsida</taxon>
        <taxon>Dioscoreales</taxon>
        <taxon>Dioscoreaceae</taxon>
        <taxon>Dioscorea</taxon>
    </lineage>
</organism>
<gene>
    <name evidence="1" type="ORF">IHE45_17G007700</name>
</gene>
<dbReference type="EC" id="2.7.11.1" evidence="1"/>
<keyword evidence="1" id="KW-0723">Serine/threonine-protein kinase</keyword>
<dbReference type="Proteomes" id="UP000827976">
    <property type="component" value="Chromosome 17"/>
</dbReference>
<keyword evidence="1" id="KW-0418">Kinase</keyword>
<keyword evidence="1" id="KW-0808">Transferase</keyword>
<keyword evidence="2" id="KW-1185">Reference proteome</keyword>
<name>A0ACB7UA87_DIOAL</name>
<evidence type="ECO:0000313" key="2">
    <source>
        <dbReference type="Proteomes" id="UP000827976"/>
    </source>
</evidence>
<accession>A0ACB7UA87</accession>
<sequence length="1025" mass="112410">MAAILFVLFTILLIWDAAPSRGACLESERKALLQFKHGLFDPENRLFSWHGYDCCTWRGIACDNQTGDVTSIDLHNPYPDVLNPFPNSTDGFWNLSGFIDPSLLELKSLKSLDLSYNSFGGIRVPEFIGSIKLLTYLNLSNAGFSGTIPAQLGNLSSLQYLDLSSWETLLSVDNFQWISRLSSLTHLAMDSVDLSVIGPQWIHSIGRLSSLTELHMHSCGLSGIAQSLPVVNFTKLSVVDLSMNNFNSTIPGWFLNLSSLIHMDVGGAGLHGFIPVELSNLHNLRYLDLSMNMNLTADCSMLLSGGWRRIEYLSLMGNQVFGNLPVSVGNFTSLVWLNIAYNNLEGGIPNSIGKLCNLKILSLTGNNLTLELPQFLESSACISQYPLPSLYSLELDYNQLTGVLPEWLGEIRNLQALFLNGNSIQGPIPPSIGNLSLLVALALAENNLNGTLSPTIGQLSKLKHFDVSSNQLTGIVSEAHFSKLSDLEYFSIFSNSLVINVSSNWVPPFQVQELRLGSSEVGPQFPAWLQNQTRLQQLDISNASISDSIPSWFWDLSSNLYLLNLSFNQIKGQLPNLISITPYAQLDMKSNLLSGSLPTLSNVVEILDLSDNQFSGPISPDIGLMQPYLIYLSLSSNNLSGEIPTSIGNMLGLHVLDLSRNNLDGVIPGNLHNLTYLMALDLQTNSLSGTIPPSIGSLQRLQSLHLSNNRLSEALPSSLQNCSYLEMLDLGDNFLDGSIPIWLTSKLPALIVLRLRSNMFSGRIPPQLSNLSSLQVVDLADNDLEGHIPPSFGDFKGMSRTQMVNKYLHFGHYRACYYEEQLTVNLNNNELVFTKTLSLLTSIDLSRNKLSGTFPQTLTKLVGLLVLDLSHNHLIGDIPEDISAMRNLISLDLSNNSFSGGIPSTMTGMSFLSHLNLSNNNFSGRIPEAGQFSTFDSSSFSGNGDLCGFPLALQCQQTDGDNNSMPDGSDDYDGDGVLEDKWLIVSVCAGFSVGLLGLFAVISIRKQWRVAYFKVVDAFISETAR</sequence>